<keyword evidence="8" id="KW-1185">Reference proteome</keyword>
<dbReference type="InterPro" id="IPR050314">
    <property type="entry name" value="Glycosyl_Hydrlase_18"/>
</dbReference>
<feature type="domain" description="GH18" evidence="6">
    <location>
        <begin position="35"/>
        <end position="340"/>
    </location>
</feature>
<keyword evidence="2 3" id="KW-0326">Glycosidase</keyword>
<dbReference type="InterPro" id="IPR001223">
    <property type="entry name" value="Glyco_hydro18_cat"/>
</dbReference>
<feature type="signal peptide" evidence="5">
    <location>
        <begin position="1"/>
        <end position="31"/>
    </location>
</feature>
<dbReference type="AlphaFoldDB" id="A0A9N8E9P2"/>
<dbReference type="Proteomes" id="UP001153069">
    <property type="component" value="Unassembled WGS sequence"/>
</dbReference>
<evidence type="ECO:0000259" key="6">
    <source>
        <dbReference type="PROSITE" id="PS51910"/>
    </source>
</evidence>
<proteinExistence type="inferred from homology"/>
<dbReference type="InterPro" id="IPR017853">
    <property type="entry name" value="GH"/>
</dbReference>
<evidence type="ECO:0000313" key="8">
    <source>
        <dbReference type="Proteomes" id="UP001153069"/>
    </source>
</evidence>
<gene>
    <name evidence="7" type="ORF">SEMRO_649_G181270.1</name>
</gene>
<evidence type="ECO:0000313" key="7">
    <source>
        <dbReference type="EMBL" id="CAB9514369.1"/>
    </source>
</evidence>
<evidence type="ECO:0000256" key="4">
    <source>
        <dbReference type="RuleBase" id="RU004453"/>
    </source>
</evidence>
<evidence type="ECO:0000256" key="2">
    <source>
        <dbReference type="ARBA" id="ARBA00023295"/>
    </source>
</evidence>
<dbReference type="GO" id="GO:0006032">
    <property type="term" value="P:chitin catabolic process"/>
    <property type="evidence" value="ECO:0007669"/>
    <property type="project" value="TreeGrafter"/>
</dbReference>
<comment type="similarity">
    <text evidence="4">Belongs to the glycosyl hydrolase 18 family.</text>
</comment>
<dbReference type="Gene3D" id="3.40.5.30">
    <property type="entry name" value="(Trans)glycosidases - domain 2"/>
    <property type="match status" value="1"/>
</dbReference>
<dbReference type="InterPro" id="IPR001579">
    <property type="entry name" value="Glyco_hydro_18_chit_AS"/>
</dbReference>
<dbReference type="PROSITE" id="PS01095">
    <property type="entry name" value="GH18_1"/>
    <property type="match status" value="1"/>
</dbReference>
<dbReference type="EMBL" id="CAICTM010000648">
    <property type="protein sequence ID" value="CAB9514369.1"/>
    <property type="molecule type" value="Genomic_DNA"/>
</dbReference>
<dbReference type="GO" id="GO:0004568">
    <property type="term" value="F:chitinase activity"/>
    <property type="evidence" value="ECO:0007669"/>
    <property type="project" value="TreeGrafter"/>
</dbReference>
<evidence type="ECO:0000256" key="3">
    <source>
        <dbReference type="RuleBase" id="RU000489"/>
    </source>
</evidence>
<protein>
    <submittedName>
        <fullName evidence="7">Endochitinase B</fullName>
    </submittedName>
</protein>
<comment type="caution">
    <text evidence="7">The sequence shown here is derived from an EMBL/GenBank/DDBJ whole genome shotgun (WGS) entry which is preliminary data.</text>
</comment>
<dbReference type="InterPro" id="IPR011583">
    <property type="entry name" value="Chitinase_II/V-like_cat"/>
</dbReference>
<dbReference type="GO" id="GO:0005576">
    <property type="term" value="C:extracellular region"/>
    <property type="evidence" value="ECO:0007669"/>
    <property type="project" value="TreeGrafter"/>
</dbReference>
<dbReference type="GO" id="GO:0008061">
    <property type="term" value="F:chitin binding"/>
    <property type="evidence" value="ECO:0007669"/>
    <property type="project" value="InterPro"/>
</dbReference>
<sequence length="353" mass="39653">MMMMFPYRRLQFPIACSLALLLLLNGQVALANDDFVVAGYLPEYRSYINVNNTAAVLTDLIVFSLQPDDQGNLGPCCLEPHHFAQAREARAYKQEQFPDAKPLKLWMSIGGAGRSASFPKIVADQALREKFVRNIKEKLLKEQFDGVDIDWETPLGSDDDQNFVHLARDLYKEIIHKSGLQVSVALHPYHVFENHNFYSHITRINLMTYDMVDGRGGHHAEMKGITASVMHLLKYKCPADKIVLGIPAYARHGRNPGQVKTYSEIVDAILKTNPDADLKSVAQRSEFKGYLYDGPNDVRRKVDMAVKDGHAGIFFWEIGQDKQHEEWAPSGILLEAAGEQVASSMASMESSEL</sequence>
<dbReference type="SUPFAM" id="SSF51445">
    <property type="entry name" value="(Trans)glycosidases"/>
    <property type="match status" value="1"/>
</dbReference>
<reference evidence="7" key="1">
    <citation type="submission" date="2020-06" db="EMBL/GenBank/DDBJ databases">
        <authorList>
            <consortium name="Plant Systems Biology data submission"/>
        </authorList>
    </citation>
    <scope>NUCLEOTIDE SEQUENCE</scope>
    <source>
        <strain evidence="7">D6</strain>
    </source>
</reference>
<organism evidence="7 8">
    <name type="scientific">Seminavis robusta</name>
    <dbReference type="NCBI Taxonomy" id="568900"/>
    <lineage>
        <taxon>Eukaryota</taxon>
        <taxon>Sar</taxon>
        <taxon>Stramenopiles</taxon>
        <taxon>Ochrophyta</taxon>
        <taxon>Bacillariophyta</taxon>
        <taxon>Bacillariophyceae</taxon>
        <taxon>Bacillariophycidae</taxon>
        <taxon>Naviculales</taxon>
        <taxon>Naviculaceae</taxon>
        <taxon>Seminavis</taxon>
    </lineage>
</organism>
<dbReference type="OrthoDB" id="192870at2759"/>
<dbReference type="PANTHER" id="PTHR11177:SF317">
    <property type="entry name" value="CHITINASE 12-RELATED"/>
    <property type="match status" value="1"/>
</dbReference>
<dbReference type="SMART" id="SM00636">
    <property type="entry name" value="Glyco_18"/>
    <property type="match status" value="1"/>
</dbReference>
<dbReference type="Pfam" id="PF00704">
    <property type="entry name" value="Glyco_hydro_18"/>
    <property type="match status" value="1"/>
</dbReference>
<dbReference type="Gene3D" id="3.20.20.80">
    <property type="entry name" value="Glycosidases"/>
    <property type="match status" value="1"/>
</dbReference>
<dbReference type="GO" id="GO:0005975">
    <property type="term" value="P:carbohydrate metabolic process"/>
    <property type="evidence" value="ECO:0007669"/>
    <property type="project" value="InterPro"/>
</dbReference>
<feature type="chain" id="PRO_5040301810" evidence="5">
    <location>
        <begin position="32"/>
        <end position="353"/>
    </location>
</feature>
<keyword evidence="5" id="KW-0732">Signal</keyword>
<keyword evidence="1 3" id="KW-0378">Hydrolase</keyword>
<accession>A0A9N8E9P2</accession>
<dbReference type="PROSITE" id="PS51910">
    <property type="entry name" value="GH18_2"/>
    <property type="match status" value="1"/>
</dbReference>
<name>A0A9N8E9P2_9STRA</name>
<dbReference type="PANTHER" id="PTHR11177">
    <property type="entry name" value="CHITINASE"/>
    <property type="match status" value="1"/>
</dbReference>
<evidence type="ECO:0000256" key="5">
    <source>
        <dbReference type="SAM" id="SignalP"/>
    </source>
</evidence>
<evidence type="ECO:0000256" key="1">
    <source>
        <dbReference type="ARBA" id="ARBA00022801"/>
    </source>
</evidence>